<dbReference type="InterPro" id="IPR056884">
    <property type="entry name" value="NPHP3-like_N"/>
</dbReference>
<dbReference type="Gene3D" id="3.40.50.300">
    <property type="entry name" value="P-loop containing nucleotide triphosphate hydrolases"/>
    <property type="match status" value="1"/>
</dbReference>
<dbReference type="AlphaFoldDB" id="A0A439CYT7"/>
<evidence type="ECO:0000256" key="1">
    <source>
        <dbReference type="ARBA" id="ARBA00022737"/>
    </source>
</evidence>
<feature type="compositionally biased region" description="Polar residues" evidence="2">
    <location>
        <begin position="68"/>
        <end position="84"/>
    </location>
</feature>
<dbReference type="PANTHER" id="PTHR10039">
    <property type="entry name" value="AMELOGENIN"/>
    <property type="match status" value="1"/>
</dbReference>
<dbReference type="Pfam" id="PF24883">
    <property type="entry name" value="NPHP3_N"/>
    <property type="match status" value="1"/>
</dbReference>
<feature type="domain" description="Nephrocystin 3-like N-terminal" evidence="3">
    <location>
        <begin position="350"/>
        <end position="516"/>
    </location>
</feature>
<comment type="caution">
    <text evidence="4">The sequence shown here is derived from an EMBL/GenBank/DDBJ whole genome shotgun (WGS) entry which is preliminary data.</text>
</comment>
<evidence type="ECO:0000313" key="5">
    <source>
        <dbReference type="Proteomes" id="UP000286045"/>
    </source>
</evidence>
<dbReference type="Proteomes" id="UP000286045">
    <property type="component" value="Unassembled WGS sequence"/>
</dbReference>
<dbReference type="EMBL" id="RYZI01000280">
    <property type="protein sequence ID" value="RWA07141.1"/>
    <property type="molecule type" value="Genomic_DNA"/>
</dbReference>
<gene>
    <name evidence="4" type="ORF">EKO27_g7963</name>
</gene>
<reference evidence="4 5" key="1">
    <citation type="submission" date="2018-12" db="EMBL/GenBank/DDBJ databases">
        <title>Draft genome sequence of Xylaria grammica IHI A82.</title>
        <authorList>
            <person name="Buettner E."/>
            <person name="Kellner H."/>
        </authorList>
    </citation>
    <scope>NUCLEOTIDE SEQUENCE [LARGE SCALE GENOMIC DNA]</scope>
    <source>
        <strain evidence="4 5">IHI A82</strain>
    </source>
</reference>
<sequence>MVRSVHTQEADSGCLAALSSCFRTKRKERPPVARGLGSQKGHPQNYRIETPRAEAPLPAADALGTTLLDPTNIPSTPTLSAGNEKSTEREENDLWREAFEKVDEATKKQISGDFGRSGDDPVRSLVSIVQGHEARFKGKSAKIKVGEREIIWRDYAARVVDGLMVLGDVAVQFAPAPSSIIWSALKVLLKAHVSECESLAAMLGCATQVLPLVRCGAVYEKVYLKDSSEEFHEAVTNLREALVNLYVKILQLLFHAKHYLDKNVAVRFLHALLYPGESEESIQGLDKAGTQLSLAVQACQSVQTKSNNAEARKLLQSLDEPLRHIDEGVKTILETVSADDRSKMLDTFSNKFYEWETSSSSSILWLTGKMGAGKSILTSNVVDRYRVESTSECEPIDEGFAFFYYSKSDQELKGDPIAHILGSFLRQLATVPRYPKDVYTGLIELRRLMEDAKITFDAKHCKETLSQLVDLLPRTVIVLDGLDEFESSSDVGDIVQFFIELVEKSERPVKIFISSREDPYIRDELLEAKHNLAQITFFDENQPDIKRFVQKRTHEIGRWWNPEVKQKVETTLCDRANGMFRWVYLQIEQLANINSPEEVLERLKRLPKGLGEAYDELYNANDGWDRIYLQRAVKWVLYARESLSTERLLSAVQLGQNNDDDELRLEIASRLNEPALENICRHLIVKDPQGNWKFAHASVEEYFGGEKHKSWISDDSKVEIFGFQNPMKKLTP</sequence>
<keyword evidence="1" id="KW-0677">Repeat</keyword>
<dbReference type="STRING" id="363999.A0A439CYT7"/>
<dbReference type="SUPFAM" id="SSF52540">
    <property type="entry name" value="P-loop containing nucleoside triphosphate hydrolases"/>
    <property type="match status" value="1"/>
</dbReference>
<dbReference type="InterPro" id="IPR027417">
    <property type="entry name" value="P-loop_NTPase"/>
</dbReference>
<evidence type="ECO:0000256" key="2">
    <source>
        <dbReference type="SAM" id="MobiDB-lite"/>
    </source>
</evidence>
<evidence type="ECO:0000313" key="4">
    <source>
        <dbReference type="EMBL" id="RWA07141.1"/>
    </source>
</evidence>
<accession>A0A439CYT7</accession>
<proteinExistence type="predicted"/>
<name>A0A439CYT7_9PEZI</name>
<feature type="region of interest" description="Disordered" evidence="2">
    <location>
        <begin position="64"/>
        <end position="91"/>
    </location>
</feature>
<protein>
    <recommendedName>
        <fullName evidence="3">Nephrocystin 3-like N-terminal domain-containing protein</fullName>
    </recommendedName>
</protein>
<feature type="region of interest" description="Disordered" evidence="2">
    <location>
        <begin position="26"/>
        <end position="48"/>
    </location>
</feature>
<evidence type="ECO:0000259" key="3">
    <source>
        <dbReference type="Pfam" id="PF24883"/>
    </source>
</evidence>
<organism evidence="4 5">
    <name type="scientific">Xylaria grammica</name>
    <dbReference type="NCBI Taxonomy" id="363999"/>
    <lineage>
        <taxon>Eukaryota</taxon>
        <taxon>Fungi</taxon>
        <taxon>Dikarya</taxon>
        <taxon>Ascomycota</taxon>
        <taxon>Pezizomycotina</taxon>
        <taxon>Sordariomycetes</taxon>
        <taxon>Xylariomycetidae</taxon>
        <taxon>Xylariales</taxon>
        <taxon>Xylariaceae</taxon>
        <taxon>Xylaria</taxon>
    </lineage>
</organism>
<keyword evidence="5" id="KW-1185">Reference proteome</keyword>